<dbReference type="FunFam" id="1.20.1250.20:FF:000134">
    <property type="entry name" value="MFS sugar transporter protein"/>
    <property type="match status" value="1"/>
</dbReference>
<comment type="similarity">
    <text evidence="2 7">Belongs to the major facilitator superfamily. Sugar transporter (TC 2.A.1.1) family.</text>
</comment>
<evidence type="ECO:0000256" key="6">
    <source>
        <dbReference type="ARBA" id="ARBA00023136"/>
    </source>
</evidence>
<reference evidence="10" key="1">
    <citation type="submission" date="2022-10" db="EMBL/GenBank/DDBJ databases">
        <title>Culturing micro-colonial fungi from biological soil crusts in the Mojave desert and describing Neophaeococcomyces mojavensis, and introducing the new genera and species Taxawa tesnikishii.</title>
        <authorList>
            <person name="Kurbessoian T."/>
            <person name="Stajich J.E."/>
        </authorList>
    </citation>
    <scope>NUCLEOTIDE SEQUENCE</scope>
    <source>
        <strain evidence="10">TK_41</strain>
    </source>
</reference>
<feature type="transmembrane region" description="Helical" evidence="8">
    <location>
        <begin position="302"/>
        <end position="323"/>
    </location>
</feature>
<sequence length="508" mass="54914">MAKLTKYNIAICLSACTGGFSYGFGAGSLPTSLGQPGFYTYFNLEPTSLYTANVVSALSALFFFGCAVGSLGQCFLADRIGRRKSLGVGGLIALLGGALVAGSVAVPMLIVVRLLQGAGLGMLLALVPLYLTEVAPPRTRGFLTGLTTLSFGTGYIMCAWISLGCYHASNATLSWRLPLALGCVGPLALLFGVWFIPESPRFLVWKGQRERAWLILKRLHHDPRNASEADAKAEFTQIVRQVEVDKEDEPTFYKMFTKPSWRRRSVLVFFLLFAGQSTGVYGIGNFLPLILTSLGMTGDMPLVINAAQVTVGTIAVLASIILVDRFGRRTLFLIGFASLAVILLSEALLQWKYLGTDSKAGNAACVLFIFLFIIFFQCVDAPALVWAAEIFPTNLRAKGVSLAVFTFFAGAITFSTPAPVAFKNIGWRMFLIYFALMIISEIVVYFYICETKGLPVEEIGALFGDEVVAHLTSDGQGIIEDKQAAEQIEGQTVQAEGSAAQPLDKAWA</sequence>
<dbReference type="PRINTS" id="PR00171">
    <property type="entry name" value="SUGRTRNSPORT"/>
</dbReference>
<accession>A0AA38X0Z8</accession>
<evidence type="ECO:0000256" key="3">
    <source>
        <dbReference type="ARBA" id="ARBA00022448"/>
    </source>
</evidence>
<dbReference type="NCBIfam" id="TIGR00879">
    <property type="entry name" value="SP"/>
    <property type="match status" value="1"/>
</dbReference>
<proteinExistence type="inferred from homology"/>
<dbReference type="AlphaFoldDB" id="A0AA38X0Z8"/>
<dbReference type="PROSITE" id="PS00216">
    <property type="entry name" value="SUGAR_TRANSPORT_1"/>
    <property type="match status" value="1"/>
</dbReference>
<dbReference type="SUPFAM" id="SSF103473">
    <property type="entry name" value="MFS general substrate transporter"/>
    <property type="match status" value="1"/>
</dbReference>
<evidence type="ECO:0000256" key="1">
    <source>
        <dbReference type="ARBA" id="ARBA00004141"/>
    </source>
</evidence>
<evidence type="ECO:0000256" key="5">
    <source>
        <dbReference type="ARBA" id="ARBA00022989"/>
    </source>
</evidence>
<organism evidence="10 11">
    <name type="scientific">Cladophialophora chaetospira</name>
    <dbReference type="NCBI Taxonomy" id="386627"/>
    <lineage>
        <taxon>Eukaryota</taxon>
        <taxon>Fungi</taxon>
        <taxon>Dikarya</taxon>
        <taxon>Ascomycota</taxon>
        <taxon>Pezizomycotina</taxon>
        <taxon>Eurotiomycetes</taxon>
        <taxon>Chaetothyriomycetidae</taxon>
        <taxon>Chaetothyriales</taxon>
        <taxon>Herpotrichiellaceae</taxon>
        <taxon>Cladophialophora</taxon>
    </lineage>
</organism>
<keyword evidence="3 7" id="KW-0813">Transport</keyword>
<evidence type="ECO:0000256" key="4">
    <source>
        <dbReference type="ARBA" id="ARBA00022692"/>
    </source>
</evidence>
<dbReference type="GO" id="GO:0005351">
    <property type="term" value="F:carbohydrate:proton symporter activity"/>
    <property type="evidence" value="ECO:0007669"/>
    <property type="project" value="TreeGrafter"/>
</dbReference>
<dbReference type="InterPro" id="IPR020846">
    <property type="entry name" value="MFS_dom"/>
</dbReference>
<dbReference type="EMBL" id="JAPDRK010000018">
    <property type="protein sequence ID" value="KAJ9604753.1"/>
    <property type="molecule type" value="Genomic_DNA"/>
</dbReference>
<feature type="transmembrane region" description="Helical" evidence="8">
    <location>
        <begin position="399"/>
        <end position="418"/>
    </location>
</feature>
<dbReference type="InterPro" id="IPR003663">
    <property type="entry name" value="Sugar/inositol_transpt"/>
</dbReference>
<dbReference type="Proteomes" id="UP001172673">
    <property type="component" value="Unassembled WGS sequence"/>
</dbReference>
<comment type="subcellular location">
    <subcellularLocation>
        <location evidence="1">Membrane</location>
        <topology evidence="1">Multi-pass membrane protein</topology>
    </subcellularLocation>
</comment>
<dbReference type="InterPro" id="IPR005828">
    <property type="entry name" value="MFS_sugar_transport-like"/>
</dbReference>
<dbReference type="InterPro" id="IPR050360">
    <property type="entry name" value="MFS_Sugar_Transporters"/>
</dbReference>
<feature type="transmembrane region" description="Helical" evidence="8">
    <location>
        <begin position="175"/>
        <end position="196"/>
    </location>
</feature>
<dbReference type="PANTHER" id="PTHR48022:SF11">
    <property type="entry name" value="MONOSACCHARIDE TRANSPORTER (HXT8), PUTATIVE (AFU_ORTHOLOGUE AFUA_2G08120)-RELATED"/>
    <property type="match status" value="1"/>
</dbReference>
<evidence type="ECO:0000256" key="7">
    <source>
        <dbReference type="RuleBase" id="RU003346"/>
    </source>
</evidence>
<feature type="transmembrane region" description="Helical" evidence="8">
    <location>
        <begin position="361"/>
        <end position="387"/>
    </location>
</feature>
<feature type="domain" description="Major facilitator superfamily (MFS) profile" evidence="9">
    <location>
        <begin position="11"/>
        <end position="452"/>
    </location>
</feature>
<keyword evidence="4 8" id="KW-0812">Transmembrane</keyword>
<keyword evidence="11" id="KW-1185">Reference proteome</keyword>
<dbReference type="PROSITE" id="PS00217">
    <property type="entry name" value="SUGAR_TRANSPORT_2"/>
    <property type="match status" value="1"/>
</dbReference>
<feature type="transmembrane region" description="Helical" evidence="8">
    <location>
        <begin position="330"/>
        <end position="349"/>
    </location>
</feature>
<keyword evidence="5 8" id="KW-1133">Transmembrane helix</keyword>
<feature type="transmembrane region" description="Helical" evidence="8">
    <location>
        <begin position="266"/>
        <end position="290"/>
    </location>
</feature>
<feature type="transmembrane region" description="Helical" evidence="8">
    <location>
        <begin position="88"/>
        <end position="108"/>
    </location>
</feature>
<evidence type="ECO:0000256" key="2">
    <source>
        <dbReference type="ARBA" id="ARBA00010992"/>
    </source>
</evidence>
<comment type="caution">
    <text evidence="10">The sequence shown here is derived from an EMBL/GenBank/DDBJ whole genome shotgun (WGS) entry which is preliminary data.</text>
</comment>
<dbReference type="InterPro" id="IPR036259">
    <property type="entry name" value="MFS_trans_sf"/>
</dbReference>
<feature type="transmembrane region" description="Helical" evidence="8">
    <location>
        <begin position="114"/>
        <end position="131"/>
    </location>
</feature>
<dbReference type="Pfam" id="PF00083">
    <property type="entry name" value="Sugar_tr"/>
    <property type="match status" value="1"/>
</dbReference>
<protein>
    <recommendedName>
        <fullName evidence="9">Major facilitator superfamily (MFS) profile domain-containing protein</fullName>
    </recommendedName>
</protein>
<feature type="transmembrane region" description="Helical" evidence="8">
    <location>
        <begin position="143"/>
        <end position="163"/>
    </location>
</feature>
<evidence type="ECO:0000313" key="10">
    <source>
        <dbReference type="EMBL" id="KAJ9604753.1"/>
    </source>
</evidence>
<dbReference type="Gene3D" id="1.20.1250.20">
    <property type="entry name" value="MFS general substrate transporter like domains"/>
    <property type="match status" value="1"/>
</dbReference>
<name>A0AA38X0Z8_9EURO</name>
<feature type="transmembrane region" description="Helical" evidence="8">
    <location>
        <begin position="49"/>
        <end position="76"/>
    </location>
</feature>
<feature type="transmembrane region" description="Helical" evidence="8">
    <location>
        <begin position="430"/>
        <end position="448"/>
    </location>
</feature>
<dbReference type="PANTHER" id="PTHR48022">
    <property type="entry name" value="PLASTIDIC GLUCOSE TRANSPORTER 4"/>
    <property type="match status" value="1"/>
</dbReference>
<evidence type="ECO:0000313" key="11">
    <source>
        <dbReference type="Proteomes" id="UP001172673"/>
    </source>
</evidence>
<evidence type="ECO:0000256" key="8">
    <source>
        <dbReference type="SAM" id="Phobius"/>
    </source>
</evidence>
<evidence type="ECO:0000259" key="9">
    <source>
        <dbReference type="PROSITE" id="PS50850"/>
    </source>
</evidence>
<dbReference type="PROSITE" id="PS50850">
    <property type="entry name" value="MFS"/>
    <property type="match status" value="1"/>
</dbReference>
<dbReference type="InterPro" id="IPR005829">
    <property type="entry name" value="Sugar_transporter_CS"/>
</dbReference>
<dbReference type="GO" id="GO:0016020">
    <property type="term" value="C:membrane"/>
    <property type="evidence" value="ECO:0007669"/>
    <property type="project" value="UniProtKB-SubCell"/>
</dbReference>
<gene>
    <name evidence="10" type="ORF">H2200_010867</name>
</gene>
<keyword evidence="6 8" id="KW-0472">Membrane</keyword>